<dbReference type="AlphaFoldDB" id="A0AAV9S366"/>
<protein>
    <submittedName>
        <fullName evidence="1">Uncharacterized protein</fullName>
    </submittedName>
</protein>
<gene>
    <name evidence="1" type="ORF">CRENBAI_000264</name>
</gene>
<evidence type="ECO:0000313" key="1">
    <source>
        <dbReference type="EMBL" id="KAK5615489.1"/>
    </source>
</evidence>
<keyword evidence="2" id="KW-1185">Reference proteome</keyword>
<evidence type="ECO:0000313" key="2">
    <source>
        <dbReference type="Proteomes" id="UP001311232"/>
    </source>
</evidence>
<accession>A0AAV9S366</accession>
<organism evidence="1 2">
    <name type="scientific">Crenichthys baileyi</name>
    <name type="common">White River springfish</name>
    <dbReference type="NCBI Taxonomy" id="28760"/>
    <lineage>
        <taxon>Eukaryota</taxon>
        <taxon>Metazoa</taxon>
        <taxon>Chordata</taxon>
        <taxon>Craniata</taxon>
        <taxon>Vertebrata</taxon>
        <taxon>Euteleostomi</taxon>
        <taxon>Actinopterygii</taxon>
        <taxon>Neopterygii</taxon>
        <taxon>Teleostei</taxon>
        <taxon>Neoteleostei</taxon>
        <taxon>Acanthomorphata</taxon>
        <taxon>Ovalentaria</taxon>
        <taxon>Atherinomorphae</taxon>
        <taxon>Cyprinodontiformes</taxon>
        <taxon>Goodeidae</taxon>
        <taxon>Crenichthys</taxon>
    </lineage>
</organism>
<reference evidence="1 2" key="1">
    <citation type="submission" date="2021-06" db="EMBL/GenBank/DDBJ databases">
        <authorList>
            <person name="Palmer J.M."/>
        </authorList>
    </citation>
    <scope>NUCLEOTIDE SEQUENCE [LARGE SCALE GENOMIC DNA]</scope>
    <source>
        <strain evidence="1 2">MEX-2019</strain>
        <tissue evidence="1">Muscle</tissue>
    </source>
</reference>
<name>A0AAV9S366_9TELE</name>
<proteinExistence type="predicted"/>
<sequence length="117" mass="12569">MDIFYQRSGKEEEKLVTMGDRSRCDNSTGCNSCLLLGDGVGCPEEVVVWNVGGWTGREAKGRKSGGAVSIPLEVGGFGRLEKALGEESTIKFLSQQQTRTSDMKSLGLGLLGLITLR</sequence>
<dbReference type="Proteomes" id="UP001311232">
    <property type="component" value="Unassembled WGS sequence"/>
</dbReference>
<comment type="caution">
    <text evidence="1">The sequence shown here is derived from an EMBL/GenBank/DDBJ whole genome shotgun (WGS) entry which is preliminary data.</text>
</comment>
<dbReference type="EMBL" id="JAHHUM010000957">
    <property type="protein sequence ID" value="KAK5615489.1"/>
    <property type="molecule type" value="Genomic_DNA"/>
</dbReference>